<dbReference type="AlphaFoldDB" id="A0A445E222"/>
<dbReference type="STRING" id="3818.A0A445E222"/>
<feature type="region of interest" description="Disordered" evidence="1">
    <location>
        <begin position="98"/>
        <end position="130"/>
    </location>
</feature>
<evidence type="ECO:0000313" key="3">
    <source>
        <dbReference type="Proteomes" id="UP000289738"/>
    </source>
</evidence>
<organism evidence="2 3">
    <name type="scientific">Arachis hypogaea</name>
    <name type="common">Peanut</name>
    <dbReference type="NCBI Taxonomy" id="3818"/>
    <lineage>
        <taxon>Eukaryota</taxon>
        <taxon>Viridiplantae</taxon>
        <taxon>Streptophyta</taxon>
        <taxon>Embryophyta</taxon>
        <taxon>Tracheophyta</taxon>
        <taxon>Spermatophyta</taxon>
        <taxon>Magnoliopsida</taxon>
        <taxon>eudicotyledons</taxon>
        <taxon>Gunneridae</taxon>
        <taxon>Pentapetalae</taxon>
        <taxon>rosids</taxon>
        <taxon>fabids</taxon>
        <taxon>Fabales</taxon>
        <taxon>Fabaceae</taxon>
        <taxon>Papilionoideae</taxon>
        <taxon>50 kb inversion clade</taxon>
        <taxon>dalbergioids sensu lato</taxon>
        <taxon>Dalbergieae</taxon>
        <taxon>Pterocarpus clade</taxon>
        <taxon>Arachis</taxon>
    </lineage>
</organism>
<gene>
    <name evidence="2" type="ORF">Ahy_A03g016007</name>
</gene>
<proteinExistence type="predicted"/>
<name>A0A445E222_ARAHY</name>
<evidence type="ECO:0000256" key="1">
    <source>
        <dbReference type="SAM" id="MobiDB-lite"/>
    </source>
</evidence>
<feature type="compositionally biased region" description="Basic and acidic residues" evidence="1">
    <location>
        <begin position="100"/>
        <end position="110"/>
    </location>
</feature>
<comment type="caution">
    <text evidence="2">The sequence shown here is derived from an EMBL/GenBank/DDBJ whole genome shotgun (WGS) entry which is preliminary data.</text>
</comment>
<dbReference type="Proteomes" id="UP000289738">
    <property type="component" value="Chromosome A03"/>
</dbReference>
<feature type="compositionally biased region" description="Basic residues" evidence="1">
    <location>
        <begin position="111"/>
        <end position="130"/>
    </location>
</feature>
<keyword evidence="3" id="KW-1185">Reference proteome</keyword>
<accession>A0A445E222</accession>
<sequence length="130" mass="15395">MVIAKWFIRNIPKVFHSNLLIDDLKKVRDSSLAPWTDLLDDPKQWTDYRDSKRDGQVNPRFPDFKRKDGNGALWLNNAPKWVLSRLQELKFDVPAVKSKQAKDFKELSAKHERRPQRGGRGRRRREKESL</sequence>
<reference evidence="2 3" key="1">
    <citation type="submission" date="2019-01" db="EMBL/GenBank/DDBJ databases">
        <title>Sequencing of cultivated peanut Arachis hypogaea provides insights into genome evolution and oil improvement.</title>
        <authorList>
            <person name="Chen X."/>
        </authorList>
    </citation>
    <scope>NUCLEOTIDE SEQUENCE [LARGE SCALE GENOMIC DNA]</scope>
    <source>
        <strain evidence="3">cv. Fuhuasheng</strain>
        <tissue evidence="2">Leaves</tissue>
    </source>
</reference>
<protein>
    <submittedName>
        <fullName evidence="2">Uncharacterized protein</fullName>
    </submittedName>
</protein>
<dbReference type="EMBL" id="SDMP01000003">
    <property type="protein sequence ID" value="RYR69451.1"/>
    <property type="molecule type" value="Genomic_DNA"/>
</dbReference>
<evidence type="ECO:0000313" key="2">
    <source>
        <dbReference type="EMBL" id="RYR69451.1"/>
    </source>
</evidence>